<evidence type="ECO:0000313" key="3">
    <source>
        <dbReference type="EMBL" id="MFD2547538.1"/>
    </source>
</evidence>
<dbReference type="Pfam" id="PF04909">
    <property type="entry name" value="Amidohydro_2"/>
    <property type="match status" value="1"/>
</dbReference>
<sequence length="275" mass="31805">MRIDSHQHFWIFDAERDTWITEEMAAIQRNFLPTDLGPVLKANGVDGVVAVQASQSHQETQFLVDLSTMYAMIKGVVGWVDLQSDNIQDYLENFKRFPIIKGFRHVVEAEDDPDFLIRPSFQQGLRQLTKFGYTYDLLIRPRHYESTLTCVQQNPDQRFVLDHMAKPSIRTKEFDTWAGFIERLSTFPNVHCKISGLVTEANWKEWTIDDFKRYINHTVQSFGKERVMFGTDWPVCLVAASYTDVMAIVQAGLVDFSEEDLAAFWGGNAVRFYNL</sequence>
<evidence type="ECO:0000259" key="2">
    <source>
        <dbReference type="Pfam" id="PF04909"/>
    </source>
</evidence>
<feature type="domain" description="Amidohydrolase-related" evidence="2">
    <location>
        <begin position="3"/>
        <end position="275"/>
    </location>
</feature>
<dbReference type="RefSeq" id="WP_380902387.1">
    <property type="nucleotide sequence ID" value="NZ_JBHUEG010000007.1"/>
</dbReference>
<accession>A0ABW5KGH3</accession>
<proteinExistence type="inferred from homology"/>
<reference evidence="4" key="1">
    <citation type="journal article" date="2019" name="Int. J. Syst. Evol. Microbiol.">
        <title>The Global Catalogue of Microorganisms (GCM) 10K type strain sequencing project: providing services to taxonomists for standard genome sequencing and annotation.</title>
        <authorList>
            <consortium name="The Broad Institute Genomics Platform"/>
            <consortium name="The Broad Institute Genome Sequencing Center for Infectious Disease"/>
            <person name="Wu L."/>
            <person name="Ma J."/>
        </authorList>
    </citation>
    <scope>NUCLEOTIDE SEQUENCE [LARGE SCALE GENOMIC DNA]</scope>
    <source>
        <strain evidence="4">KCTC 42662</strain>
    </source>
</reference>
<comment type="caution">
    <text evidence="3">The sequence shown here is derived from an EMBL/GenBank/DDBJ whole genome shotgun (WGS) entry which is preliminary data.</text>
</comment>
<dbReference type="EMBL" id="JBHULR010000003">
    <property type="protein sequence ID" value="MFD2547538.1"/>
    <property type="molecule type" value="Genomic_DNA"/>
</dbReference>
<organism evidence="3 4">
    <name type="scientific">Sphingobacterium suaedae</name>
    <dbReference type="NCBI Taxonomy" id="1686402"/>
    <lineage>
        <taxon>Bacteria</taxon>
        <taxon>Pseudomonadati</taxon>
        <taxon>Bacteroidota</taxon>
        <taxon>Sphingobacteriia</taxon>
        <taxon>Sphingobacteriales</taxon>
        <taxon>Sphingobacteriaceae</taxon>
        <taxon>Sphingobacterium</taxon>
    </lineage>
</organism>
<evidence type="ECO:0000256" key="1">
    <source>
        <dbReference type="ARBA" id="ARBA00038310"/>
    </source>
</evidence>
<dbReference type="PANTHER" id="PTHR43569">
    <property type="entry name" value="AMIDOHYDROLASE"/>
    <property type="match status" value="1"/>
</dbReference>
<dbReference type="InterPro" id="IPR006680">
    <property type="entry name" value="Amidohydro-rel"/>
</dbReference>
<protein>
    <submittedName>
        <fullName evidence="3">Amidohydrolase family protein</fullName>
    </submittedName>
</protein>
<keyword evidence="4" id="KW-1185">Reference proteome</keyword>
<dbReference type="InterPro" id="IPR052350">
    <property type="entry name" value="Metallo-dep_Lactonases"/>
</dbReference>
<dbReference type="InterPro" id="IPR032466">
    <property type="entry name" value="Metal_Hydrolase"/>
</dbReference>
<comment type="similarity">
    <text evidence="1">Belongs to the metallo-dependent hydrolases superfamily.</text>
</comment>
<dbReference type="Proteomes" id="UP001597545">
    <property type="component" value="Unassembled WGS sequence"/>
</dbReference>
<gene>
    <name evidence="3" type="ORF">ACFSR5_07770</name>
</gene>
<dbReference type="PANTHER" id="PTHR43569:SF2">
    <property type="entry name" value="AMIDOHYDROLASE-RELATED DOMAIN-CONTAINING PROTEIN"/>
    <property type="match status" value="1"/>
</dbReference>
<evidence type="ECO:0000313" key="4">
    <source>
        <dbReference type="Proteomes" id="UP001597545"/>
    </source>
</evidence>
<dbReference type="SUPFAM" id="SSF51556">
    <property type="entry name" value="Metallo-dependent hydrolases"/>
    <property type="match status" value="1"/>
</dbReference>
<name>A0ABW5KGH3_9SPHI</name>
<dbReference type="Gene3D" id="3.20.20.140">
    <property type="entry name" value="Metal-dependent hydrolases"/>
    <property type="match status" value="1"/>
</dbReference>